<gene>
    <name evidence="1" type="ORF">EYF80_035826</name>
</gene>
<accession>A0A4Z2GK38</accession>
<dbReference type="Proteomes" id="UP000314294">
    <property type="component" value="Unassembled WGS sequence"/>
</dbReference>
<comment type="caution">
    <text evidence="1">The sequence shown here is derived from an EMBL/GenBank/DDBJ whole genome shotgun (WGS) entry which is preliminary data.</text>
</comment>
<dbReference type="EMBL" id="SRLO01000501">
    <property type="protein sequence ID" value="TNN53928.1"/>
    <property type="molecule type" value="Genomic_DNA"/>
</dbReference>
<keyword evidence="2" id="KW-1185">Reference proteome</keyword>
<proteinExistence type="predicted"/>
<reference evidence="1 2" key="1">
    <citation type="submission" date="2019-03" db="EMBL/GenBank/DDBJ databases">
        <title>First draft genome of Liparis tanakae, snailfish: a comprehensive survey of snailfish specific genes.</title>
        <authorList>
            <person name="Kim W."/>
            <person name="Song I."/>
            <person name="Jeong J.-H."/>
            <person name="Kim D."/>
            <person name="Kim S."/>
            <person name="Ryu S."/>
            <person name="Song J.Y."/>
            <person name="Lee S.K."/>
        </authorList>
    </citation>
    <scope>NUCLEOTIDE SEQUENCE [LARGE SCALE GENOMIC DNA]</scope>
    <source>
        <tissue evidence="1">Muscle</tissue>
    </source>
</reference>
<name>A0A4Z2GK38_9TELE</name>
<protein>
    <submittedName>
        <fullName evidence="1">Uncharacterized protein</fullName>
    </submittedName>
</protein>
<sequence length="74" mass="8095">MRPTGGYSWPRDITAEPMSPESLFIYVWVRSLRPHSGHDLDANAALEHILYPRTCIIACADVIPLEGGISGAAM</sequence>
<dbReference type="AlphaFoldDB" id="A0A4Z2GK38"/>
<evidence type="ECO:0000313" key="1">
    <source>
        <dbReference type="EMBL" id="TNN53928.1"/>
    </source>
</evidence>
<evidence type="ECO:0000313" key="2">
    <source>
        <dbReference type="Proteomes" id="UP000314294"/>
    </source>
</evidence>
<organism evidence="1 2">
    <name type="scientific">Liparis tanakae</name>
    <name type="common">Tanaka's snailfish</name>
    <dbReference type="NCBI Taxonomy" id="230148"/>
    <lineage>
        <taxon>Eukaryota</taxon>
        <taxon>Metazoa</taxon>
        <taxon>Chordata</taxon>
        <taxon>Craniata</taxon>
        <taxon>Vertebrata</taxon>
        <taxon>Euteleostomi</taxon>
        <taxon>Actinopterygii</taxon>
        <taxon>Neopterygii</taxon>
        <taxon>Teleostei</taxon>
        <taxon>Neoteleostei</taxon>
        <taxon>Acanthomorphata</taxon>
        <taxon>Eupercaria</taxon>
        <taxon>Perciformes</taxon>
        <taxon>Cottioidei</taxon>
        <taxon>Cottales</taxon>
        <taxon>Liparidae</taxon>
        <taxon>Liparis</taxon>
    </lineage>
</organism>